<dbReference type="PANTHER" id="PTHR30069">
    <property type="entry name" value="TONB-DEPENDENT OUTER MEMBRANE RECEPTOR"/>
    <property type="match status" value="1"/>
</dbReference>
<feature type="domain" description="Outer membrane protein beta-barrel" evidence="8">
    <location>
        <begin position="363"/>
        <end position="761"/>
    </location>
</feature>
<gene>
    <name evidence="9" type="ORF">T190115A13A_50029</name>
</gene>
<comment type="caution">
    <text evidence="9">The sequence shown here is derived from an EMBL/GenBank/DDBJ whole genome shotgun (WGS) entry which is preliminary data.</text>
</comment>
<evidence type="ECO:0000313" key="10">
    <source>
        <dbReference type="Proteomes" id="UP001497602"/>
    </source>
</evidence>
<proteinExistence type="predicted"/>
<dbReference type="EMBL" id="CAXJRC010000042">
    <property type="protein sequence ID" value="CAL2107787.1"/>
    <property type="molecule type" value="Genomic_DNA"/>
</dbReference>
<dbReference type="InterPro" id="IPR008969">
    <property type="entry name" value="CarboxyPept-like_regulatory"/>
</dbReference>
<dbReference type="Pfam" id="PF14905">
    <property type="entry name" value="OMP_b-brl_3"/>
    <property type="match status" value="1"/>
</dbReference>
<evidence type="ECO:0000256" key="3">
    <source>
        <dbReference type="ARBA" id="ARBA00022452"/>
    </source>
</evidence>
<keyword evidence="10" id="KW-1185">Reference proteome</keyword>
<evidence type="ECO:0000256" key="4">
    <source>
        <dbReference type="ARBA" id="ARBA00022692"/>
    </source>
</evidence>
<comment type="subcellular location">
    <subcellularLocation>
        <location evidence="1">Cell outer membrane</location>
        <topology evidence="1">Multi-pass membrane protein</topology>
    </subcellularLocation>
</comment>
<dbReference type="SUPFAM" id="SSF49464">
    <property type="entry name" value="Carboxypeptidase regulatory domain-like"/>
    <property type="match status" value="1"/>
</dbReference>
<dbReference type="RefSeq" id="WP_348739379.1">
    <property type="nucleotide sequence ID" value="NZ_CAXJRC010000042.1"/>
</dbReference>
<dbReference type="InterPro" id="IPR036942">
    <property type="entry name" value="Beta-barrel_TonB_sf"/>
</dbReference>
<evidence type="ECO:0000256" key="1">
    <source>
        <dbReference type="ARBA" id="ARBA00004571"/>
    </source>
</evidence>
<evidence type="ECO:0000313" key="9">
    <source>
        <dbReference type="EMBL" id="CAL2107787.1"/>
    </source>
</evidence>
<keyword evidence="4" id="KW-0812">Transmembrane</keyword>
<keyword evidence="6" id="KW-0472">Membrane</keyword>
<sequence length="784" mass="89785">MKKIIILLIVIVYNSLCFSQSLQGVIKDKKNNPIPYVEVILKEKKGEYIKSNIADEKGQYLLKNLKNNTYTLEVYNFGEKVFQEELLISEDVKKDISINKSLELDEVTVVAKKKLIDNKVDRLVFNVKNSIASSGMDLTEALSITPMVMVTDFGVSIVGKSGVSIMVNNKMLNISGSELINYLKSLRSDNVEKIEVITAPPAKYEAEGNSGIINIILKKNPKLGWSGNVSTALVQTTYFGYANNATLNYKTNKTNTSLRLRQYDRNSKAIEDIDVIGNNSVLSLDTRKDMYSGIGANLSLDYSINKNNTIGFIYDIGKVDNNMDIDNKTGYQSLNVLDSILTTTSEHRKPTFTQTLNAYYDTKLDDKGKKLSFIANYFENLPTTTVNFNTTSNVNPLTNDIVRNESDINYNIWSIQSDVNLPTKFINIETGVKYTKFNNESDVKYFDFIGNNYTINQNRSNIFDYDEQNIAGYLSVSKDLKKGWSLKSGLRYEYSIIEGFSETTGARNKNKYSSWFPSFYLSYKPSNKHFYSFNYSKRINRPSFAALNPFRWYSNPYTYYTGNPVLQPSFNHNIEFSYGYKHIFSARFYNQYLTDGYGRTVTLLNNKERVVNYANYLTKNNIGFSGSLFLSFFNRWSNYINVNASYSTSKSSLPNILPQKGYSLYYSSNNSYTLNQEKQINLLANFWHQLPARSENTKSESISSLSLGIRFPIVKKRIQVSFIANDVFKGTISKGQIFFSDFTQFYNNYYDGRRFTLSLTYNFGNKNVRGNNKRINFNEKYRGN</sequence>
<dbReference type="InterPro" id="IPR013783">
    <property type="entry name" value="Ig-like_fold"/>
</dbReference>
<organism evidence="9 10">
    <name type="scientific">Tenacibaculum vairaonense</name>
    <dbReference type="NCBI Taxonomy" id="3137860"/>
    <lineage>
        <taxon>Bacteria</taxon>
        <taxon>Pseudomonadati</taxon>
        <taxon>Bacteroidota</taxon>
        <taxon>Flavobacteriia</taxon>
        <taxon>Flavobacteriales</taxon>
        <taxon>Flavobacteriaceae</taxon>
        <taxon>Tenacibaculum</taxon>
    </lineage>
</organism>
<dbReference type="SUPFAM" id="SSF56935">
    <property type="entry name" value="Porins"/>
    <property type="match status" value="1"/>
</dbReference>
<keyword evidence="3" id="KW-1134">Transmembrane beta strand</keyword>
<dbReference type="Gene3D" id="2.60.40.10">
    <property type="entry name" value="Immunoglobulins"/>
    <property type="match status" value="1"/>
</dbReference>
<protein>
    <submittedName>
        <fullName evidence="9">Outer membrane receptor for Fe3+-dicitrate</fullName>
    </submittedName>
</protein>
<evidence type="ECO:0000259" key="8">
    <source>
        <dbReference type="Pfam" id="PF14905"/>
    </source>
</evidence>
<evidence type="ECO:0000256" key="2">
    <source>
        <dbReference type="ARBA" id="ARBA00022448"/>
    </source>
</evidence>
<evidence type="ECO:0000256" key="7">
    <source>
        <dbReference type="ARBA" id="ARBA00023237"/>
    </source>
</evidence>
<name>A0ABP1FBP9_9FLAO</name>
<evidence type="ECO:0000256" key="5">
    <source>
        <dbReference type="ARBA" id="ARBA00022729"/>
    </source>
</evidence>
<dbReference type="Pfam" id="PF13715">
    <property type="entry name" value="CarbopepD_reg_2"/>
    <property type="match status" value="1"/>
</dbReference>
<dbReference type="InterPro" id="IPR041700">
    <property type="entry name" value="OMP_b-brl_3"/>
</dbReference>
<keyword evidence="7" id="KW-0998">Cell outer membrane</keyword>
<keyword evidence="9" id="KW-0675">Receptor</keyword>
<keyword evidence="2" id="KW-0813">Transport</keyword>
<dbReference type="Proteomes" id="UP001497602">
    <property type="component" value="Unassembled WGS sequence"/>
</dbReference>
<dbReference type="PANTHER" id="PTHR30069:SF29">
    <property type="entry name" value="HEMOGLOBIN AND HEMOGLOBIN-HAPTOGLOBIN-BINDING PROTEIN 1-RELATED"/>
    <property type="match status" value="1"/>
</dbReference>
<keyword evidence="5" id="KW-0732">Signal</keyword>
<dbReference type="Gene3D" id="2.40.170.20">
    <property type="entry name" value="TonB-dependent receptor, beta-barrel domain"/>
    <property type="match status" value="1"/>
</dbReference>
<dbReference type="InterPro" id="IPR039426">
    <property type="entry name" value="TonB-dep_rcpt-like"/>
</dbReference>
<reference evidence="9 10" key="1">
    <citation type="submission" date="2024-05" db="EMBL/GenBank/DDBJ databases">
        <authorList>
            <person name="Duchaud E."/>
        </authorList>
    </citation>
    <scope>NUCLEOTIDE SEQUENCE [LARGE SCALE GENOMIC DNA]</scope>
    <source>
        <strain evidence="9">Ena-SAMPLE-TAB-13-05-2024-13:56:06:370-140305</strain>
    </source>
</reference>
<accession>A0ABP1FBP9</accession>
<evidence type="ECO:0000256" key="6">
    <source>
        <dbReference type="ARBA" id="ARBA00023136"/>
    </source>
</evidence>